<evidence type="ECO:0000256" key="2">
    <source>
        <dbReference type="ARBA" id="ARBA00023163"/>
    </source>
</evidence>
<dbReference type="EMBL" id="BAAAEW010000047">
    <property type="protein sequence ID" value="GAA0767979.1"/>
    <property type="molecule type" value="Genomic_DNA"/>
</dbReference>
<organism evidence="4 5">
    <name type="scientific">Ideonella azotifigens</name>
    <dbReference type="NCBI Taxonomy" id="513160"/>
    <lineage>
        <taxon>Bacteria</taxon>
        <taxon>Pseudomonadati</taxon>
        <taxon>Pseudomonadota</taxon>
        <taxon>Betaproteobacteria</taxon>
        <taxon>Burkholderiales</taxon>
        <taxon>Sphaerotilaceae</taxon>
        <taxon>Ideonella</taxon>
    </lineage>
</organism>
<dbReference type="PANTHER" id="PTHR43436:SF1">
    <property type="entry name" value="TRANSCRIPTIONAL REGULATORY PROTEIN"/>
    <property type="match status" value="1"/>
</dbReference>
<dbReference type="InterPro" id="IPR009057">
    <property type="entry name" value="Homeodomain-like_sf"/>
</dbReference>
<dbReference type="PROSITE" id="PS01124">
    <property type="entry name" value="HTH_ARAC_FAMILY_2"/>
    <property type="match status" value="1"/>
</dbReference>
<dbReference type="Pfam" id="PF06719">
    <property type="entry name" value="AraC_N"/>
    <property type="match status" value="1"/>
</dbReference>
<name>A0ABN1KJ29_9BURK</name>
<feature type="domain" description="HTH araC/xylS-type" evidence="3">
    <location>
        <begin position="143"/>
        <end position="241"/>
    </location>
</feature>
<keyword evidence="2" id="KW-0804">Transcription</keyword>
<evidence type="ECO:0000256" key="1">
    <source>
        <dbReference type="ARBA" id="ARBA00023015"/>
    </source>
</evidence>
<accession>A0ABN1KJ29</accession>
<dbReference type="SMART" id="SM00342">
    <property type="entry name" value="HTH_ARAC"/>
    <property type="match status" value="1"/>
</dbReference>
<evidence type="ECO:0000259" key="3">
    <source>
        <dbReference type="PROSITE" id="PS01124"/>
    </source>
</evidence>
<keyword evidence="1" id="KW-0805">Transcription regulation</keyword>
<evidence type="ECO:0000313" key="4">
    <source>
        <dbReference type="EMBL" id="GAA0767979.1"/>
    </source>
</evidence>
<gene>
    <name evidence="4" type="ORF">GCM10009107_57410</name>
</gene>
<keyword evidence="5" id="KW-1185">Reference proteome</keyword>
<dbReference type="Proteomes" id="UP001500279">
    <property type="component" value="Unassembled WGS sequence"/>
</dbReference>
<reference evidence="4 5" key="1">
    <citation type="journal article" date="2019" name="Int. J. Syst. Evol. Microbiol.">
        <title>The Global Catalogue of Microorganisms (GCM) 10K type strain sequencing project: providing services to taxonomists for standard genome sequencing and annotation.</title>
        <authorList>
            <consortium name="The Broad Institute Genomics Platform"/>
            <consortium name="The Broad Institute Genome Sequencing Center for Infectious Disease"/>
            <person name="Wu L."/>
            <person name="Ma J."/>
        </authorList>
    </citation>
    <scope>NUCLEOTIDE SEQUENCE [LARGE SCALE GENOMIC DNA]</scope>
    <source>
        <strain evidence="4 5">JCM 15503</strain>
    </source>
</reference>
<dbReference type="InterPro" id="IPR009594">
    <property type="entry name" value="Tscrpt_reg_HTH_AraC_N"/>
</dbReference>
<evidence type="ECO:0000313" key="5">
    <source>
        <dbReference type="Proteomes" id="UP001500279"/>
    </source>
</evidence>
<comment type="caution">
    <text evidence="4">The sequence shown here is derived from an EMBL/GenBank/DDBJ whole genome shotgun (WGS) entry which is preliminary data.</text>
</comment>
<dbReference type="Gene3D" id="1.10.10.60">
    <property type="entry name" value="Homeodomain-like"/>
    <property type="match status" value="2"/>
</dbReference>
<sequence length="253" mass="28217">MLAQGSKRLLLGGEAYVYDPNTYLVVSQHLPVSGQVIDATPELPYLAIRLEYDTKELASLMLGMGMKSQTLKQGASRGIVTADVTPSLLDAMVRLVRLLDTPEDIKPLAPLTIREILYRLLRGPCGHQLAQLALTDSASHRVARAIDWLRENYHGPLELDRMAEMAHLSVSALRTHFKAATAMSPLQYQKNLRLQEARRMLIAERLDAASAGHRVGYESASQFSREYARMFGAPPARDVRRFREHQGLPTPFG</sequence>
<protein>
    <recommendedName>
        <fullName evidence="3">HTH araC/xylS-type domain-containing protein</fullName>
    </recommendedName>
</protein>
<dbReference type="SUPFAM" id="SSF46689">
    <property type="entry name" value="Homeodomain-like"/>
    <property type="match status" value="2"/>
</dbReference>
<dbReference type="PANTHER" id="PTHR43436">
    <property type="entry name" value="ARAC-FAMILY TRANSCRIPTIONAL REGULATOR"/>
    <property type="match status" value="1"/>
</dbReference>
<dbReference type="InterPro" id="IPR018060">
    <property type="entry name" value="HTH_AraC"/>
</dbReference>
<dbReference type="Pfam" id="PF12833">
    <property type="entry name" value="HTH_18"/>
    <property type="match status" value="1"/>
</dbReference>
<proteinExistence type="predicted"/>